<dbReference type="InterPro" id="IPR029062">
    <property type="entry name" value="Class_I_gatase-like"/>
</dbReference>
<evidence type="ECO:0008006" key="4">
    <source>
        <dbReference type="Google" id="ProtNLM"/>
    </source>
</evidence>
<evidence type="ECO:0000313" key="2">
    <source>
        <dbReference type="EMBL" id="QNI33693.1"/>
    </source>
</evidence>
<sequence>MTRSLRFLLFCFLGISCARAASHTVVFFEPGFPSADSPVVTEDVLHSAFADAEFAGAHQIVSALEKPETHLLVMPFGSAYPEAAWPAILRYLDRGGNLLALGGKPFTRAAYSSGSGWQLRGPRVAASLELLIHDYQETPGSDSLTFEANHDLQPEVAAFHWRRAFSPVLRLSVIPKYNRDGATGDEDADLTTLAWGSKNGHKLAAPIFEIDHNSYRFVGGRWIFVACEPDADFFSNTQLLSSLAELAVRQSDRFTLRPRVPLFLPGEALELRYEQANPLAAEPKGDQLKIRVTAEQGAPPVELTVAADASQPISLSADASSGNGFHTIEATLLRDGKPLRVYRSGFWMRDWNYLLSGPKLSVGSDYFALDGKPLPVVGTTYMSSDVQRLYLMRPNAYVWNQDMAQIRGEGLNMIRSGLWSAWDPELAPNGEVSEDALRTIEAFLMCARHNNLPIQFNLFAFLPENLGGVNPYLDPAAWRAQALYVNSLAKRFHEVPFLAWDLINEPSANGNLWKELPIGDPFEQRAWRRWLTAKYPDQAGLLHAWAEPSFGIGRDLQLQPSSNSPEIVAQDPFALPKAGAFGFDSVRSGFNPLKVYDYYLFTQDFFADWVKRTKDVIRAAGSQQLITVGQEEYGVASRLSPAFYSEFIDFTADHTWWDFDGSLWASLAAKFPGKPMLIQETGEQRRLWQDDHLRFSAQVEGWQLERKIAMAFAQGTGALEWVWNVNSYMANDNEIPIGAVRPDGTEKPEAEVLSAFAAFVAKNSSSYTHIQAPAVTLVTSNVMQYSNMNPLAIDTQKRALRALCYYDHTPTRMLQENRLSDLGQPKLVILPAPQALTDAAWQQLLAYVDGGGTLLVSGPVSRDEHWQFVDRLAPLGLKAQIQPLTVRQSELKIGAQPVVQVSFPTLVQQDPVEVMRFADGKSVETVAHGRGKILWAADPVEFSEDYDPTAALYRYALQEAGVAASFTGSLSPGVLAFPTVLDDAVLYSFSNESLDDHPVDIRDAVSGAHLKFELSAQRGAEILLSRKGAVLAAYGQAAVAR</sequence>
<gene>
    <name evidence="2" type="ORF">H7849_07140</name>
</gene>
<dbReference type="CDD" id="cd03143">
    <property type="entry name" value="A4_beta-galactosidase_middle_domain"/>
    <property type="match status" value="1"/>
</dbReference>
<dbReference type="KEGG" id="adin:H7849_07140"/>
<keyword evidence="1" id="KW-0732">Signal</keyword>
<evidence type="ECO:0000313" key="3">
    <source>
        <dbReference type="Proteomes" id="UP000515312"/>
    </source>
</evidence>
<dbReference type="RefSeq" id="WP_186745268.1">
    <property type="nucleotide sequence ID" value="NZ_CP060394.1"/>
</dbReference>
<evidence type="ECO:0000256" key="1">
    <source>
        <dbReference type="SAM" id="SignalP"/>
    </source>
</evidence>
<name>A0A7G8BMC3_9BACT</name>
<proteinExistence type="predicted"/>
<dbReference type="Proteomes" id="UP000515312">
    <property type="component" value="Chromosome"/>
</dbReference>
<dbReference type="EMBL" id="CP060394">
    <property type="protein sequence ID" value="QNI33693.1"/>
    <property type="molecule type" value="Genomic_DNA"/>
</dbReference>
<dbReference type="Gene3D" id="3.40.50.880">
    <property type="match status" value="1"/>
</dbReference>
<feature type="chain" id="PRO_5028955916" description="Glycoside hydrolase family 42 N-terminal domain-containing protein" evidence="1">
    <location>
        <begin position="21"/>
        <end position="1041"/>
    </location>
</feature>
<dbReference type="InterPro" id="IPR017853">
    <property type="entry name" value="GH"/>
</dbReference>
<dbReference type="Gene3D" id="3.20.20.80">
    <property type="entry name" value="Glycosidases"/>
    <property type="match status" value="1"/>
</dbReference>
<feature type="signal peptide" evidence="1">
    <location>
        <begin position="1"/>
        <end position="20"/>
    </location>
</feature>
<reference evidence="2 3" key="1">
    <citation type="submission" date="2020-08" db="EMBL/GenBank/DDBJ databases">
        <title>Edaphobacter telluris sp. nov. and Acidobacterium dinghuensis sp. nov., two acidobacteria isolated from forest soil.</title>
        <authorList>
            <person name="Fu J."/>
            <person name="Qiu L."/>
        </authorList>
    </citation>
    <scope>NUCLEOTIDE SEQUENCE [LARGE SCALE GENOMIC DNA]</scope>
    <source>
        <strain evidence="2">4Y35</strain>
    </source>
</reference>
<organism evidence="2 3">
    <name type="scientific">Alloacidobacterium dinghuense</name>
    <dbReference type="NCBI Taxonomy" id="2763107"/>
    <lineage>
        <taxon>Bacteria</taxon>
        <taxon>Pseudomonadati</taxon>
        <taxon>Acidobacteriota</taxon>
        <taxon>Terriglobia</taxon>
        <taxon>Terriglobales</taxon>
        <taxon>Acidobacteriaceae</taxon>
        <taxon>Alloacidobacterium</taxon>
    </lineage>
</organism>
<protein>
    <recommendedName>
        <fullName evidence="4">Glycoside hydrolase family 42 N-terminal domain-containing protein</fullName>
    </recommendedName>
</protein>
<dbReference type="PROSITE" id="PS51257">
    <property type="entry name" value="PROKAR_LIPOPROTEIN"/>
    <property type="match status" value="1"/>
</dbReference>
<accession>A0A7G8BMC3</accession>
<dbReference type="SUPFAM" id="SSF51445">
    <property type="entry name" value="(Trans)glycosidases"/>
    <property type="match status" value="1"/>
</dbReference>
<dbReference type="AlphaFoldDB" id="A0A7G8BMC3"/>
<keyword evidence="3" id="KW-1185">Reference proteome</keyword>